<keyword evidence="8" id="KW-1185">Reference proteome</keyword>
<dbReference type="Pfam" id="PF00392">
    <property type="entry name" value="GntR"/>
    <property type="match status" value="1"/>
</dbReference>
<dbReference type="InterPro" id="IPR015424">
    <property type="entry name" value="PyrdxlP-dep_Trfase"/>
</dbReference>
<dbReference type="GO" id="GO:0030170">
    <property type="term" value="F:pyridoxal phosphate binding"/>
    <property type="evidence" value="ECO:0007669"/>
    <property type="project" value="InterPro"/>
</dbReference>
<dbReference type="PROSITE" id="PS50949">
    <property type="entry name" value="HTH_GNTR"/>
    <property type="match status" value="1"/>
</dbReference>
<dbReference type="InterPro" id="IPR036388">
    <property type="entry name" value="WH-like_DNA-bd_sf"/>
</dbReference>
<proteinExistence type="inferred from homology"/>
<dbReference type="InterPro" id="IPR036390">
    <property type="entry name" value="WH_DNA-bd_sf"/>
</dbReference>
<dbReference type="InterPro" id="IPR004839">
    <property type="entry name" value="Aminotransferase_I/II_large"/>
</dbReference>
<dbReference type="SMART" id="SM00345">
    <property type="entry name" value="HTH_GNTR"/>
    <property type="match status" value="1"/>
</dbReference>
<gene>
    <name evidence="7" type="ORF">A8950_2928</name>
</gene>
<dbReference type="RefSeq" id="WP_166645189.1">
    <property type="nucleotide sequence ID" value="NZ_SNYW01000010.1"/>
</dbReference>
<feature type="domain" description="HTH gntR-type" evidence="6">
    <location>
        <begin position="21"/>
        <end position="89"/>
    </location>
</feature>
<dbReference type="InterPro" id="IPR051446">
    <property type="entry name" value="HTH_trans_reg/aminotransferase"/>
</dbReference>
<keyword evidence="2" id="KW-0663">Pyridoxal phosphate</keyword>
<organism evidence="7 8">
    <name type="scientific">Dongia mobilis</name>
    <dbReference type="NCBI Taxonomy" id="578943"/>
    <lineage>
        <taxon>Bacteria</taxon>
        <taxon>Pseudomonadati</taxon>
        <taxon>Pseudomonadota</taxon>
        <taxon>Alphaproteobacteria</taxon>
        <taxon>Rhodospirillales</taxon>
        <taxon>Dongiaceae</taxon>
        <taxon>Dongia</taxon>
    </lineage>
</organism>
<keyword evidence="4" id="KW-0238">DNA-binding</keyword>
<keyword evidence="3" id="KW-0805">Transcription regulation</keyword>
<sequence>MPRRKGRASLVSPSLDGAEAAPLFRQLYNELRGAILSGRLRPGERLPASRALAEELGISRNTALAAIEQLTSEGYLAARPGSGTYVADNLPDLGAPASRARQNGRGQVKARIPAPEIPPRGARLLDVAGYRPENPSGKYWPCFAPGLTDHSDFPFPLWARLLARAWRYPKAELVAGGDPGGYPPLRQAIADYLRQARGIDCAADDILIVSGIRQAIDLTCRLLLEPGDPVWIERPGFPGLGAAIAAGGGRLVHVAVDDEGLDLADGLKQAPRARLACVAPSHQYPLGVVMSLKRRLDLLAWAREARAWILEDDYDSEFRYAGRPLAALRSLDADGRVIYVGTLSKLLFPSLRIGYLVAPPSLAQAFRRARAIVDDQPAMGVQPALAQFFADGHLAAHVRRMRKRYAHRQALLLAAAAHHFGDRIRLEPDAAGLHLVGQNRLKGRSDAAISAELREAGLTVSPLSAYDVGPVQGNGPKRQGLMFGYAAVPEAMIEPGIAAIARVLKL</sequence>
<dbReference type="PRINTS" id="PR00035">
    <property type="entry name" value="HTHGNTR"/>
</dbReference>
<dbReference type="GO" id="GO:0003677">
    <property type="term" value="F:DNA binding"/>
    <property type="evidence" value="ECO:0007669"/>
    <property type="project" value="UniProtKB-KW"/>
</dbReference>
<evidence type="ECO:0000256" key="4">
    <source>
        <dbReference type="ARBA" id="ARBA00023125"/>
    </source>
</evidence>
<dbReference type="Gene3D" id="1.10.10.10">
    <property type="entry name" value="Winged helix-like DNA-binding domain superfamily/Winged helix DNA-binding domain"/>
    <property type="match status" value="1"/>
</dbReference>
<evidence type="ECO:0000256" key="2">
    <source>
        <dbReference type="ARBA" id="ARBA00022898"/>
    </source>
</evidence>
<dbReference type="EMBL" id="SNYW01000010">
    <property type="protein sequence ID" value="TDQ81058.1"/>
    <property type="molecule type" value="Genomic_DNA"/>
</dbReference>
<dbReference type="InterPro" id="IPR015421">
    <property type="entry name" value="PyrdxlP-dep_Trfase_major"/>
</dbReference>
<dbReference type="SUPFAM" id="SSF46785">
    <property type="entry name" value="Winged helix' DNA-binding domain"/>
    <property type="match status" value="1"/>
</dbReference>
<keyword evidence="5" id="KW-0804">Transcription</keyword>
<evidence type="ECO:0000256" key="1">
    <source>
        <dbReference type="ARBA" id="ARBA00005384"/>
    </source>
</evidence>
<protein>
    <submittedName>
        <fullName evidence="7">GntR family transcriptional regulator</fullName>
    </submittedName>
</protein>
<dbReference type="CDD" id="cd00609">
    <property type="entry name" value="AAT_like"/>
    <property type="match status" value="1"/>
</dbReference>
<evidence type="ECO:0000313" key="7">
    <source>
        <dbReference type="EMBL" id="TDQ81058.1"/>
    </source>
</evidence>
<evidence type="ECO:0000256" key="5">
    <source>
        <dbReference type="ARBA" id="ARBA00023163"/>
    </source>
</evidence>
<name>A0A4R6WQX9_9PROT</name>
<dbReference type="Gene3D" id="3.40.640.10">
    <property type="entry name" value="Type I PLP-dependent aspartate aminotransferase-like (Major domain)"/>
    <property type="match status" value="1"/>
</dbReference>
<evidence type="ECO:0000259" key="6">
    <source>
        <dbReference type="PROSITE" id="PS50949"/>
    </source>
</evidence>
<dbReference type="Proteomes" id="UP000295783">
    <property type="component" value="Unassembled WGS sequence"/>
</dbReference>
<comment type="similarity">
    <text evidence="1">In the C-terminal section; belongs to the class-I pyridoxal-phosphate-dependent aminotransferase family.</text>
</comment>
<dbReference type="Pfam" id="PF00155">
    <property type="entry name" value="Aminotran_1_2"/>
    <property type="match status" value="1"/>
</dbReference>
<dbReference type="SUPFAM" id="SSF53383">
    <property type="entry name" value="PLP-dependent transferases"/>
    <property type="match status" value="1"/>
</dbReference>
<reference evidence="7 8" key="1">
    <citation type="submission" date="2019-03" db="EMBL/GenBank/DDBJ databases">
        <title>Genomic Encyclopedia of Type Strains, Phase III (KMG-III): the genomes of soil and plant-associated and newly described type strains.</title>
        <authorList>
            <person name="Whitman W."/>
        </authorList>
    </citation>
    <scope>NUCLEOTIDE SEQUENCE [LARGE SCALE GENOMIC DNA]</scope>
    <source>
        <strain evidence="7 8">CGMCC 1.7660</strain>
    </source>
</reference>
<comment type="caution">
    <text evidence="7">The sequence shown here is derived from an EMBL/GenBank/DDBJ whole genome shotgun (WGS) entry which is preliminary data.</text>
</comment>
<evidence type="ECO:0000313" key="8">
    <source>
        <dbReference type="Proteomes" id="UP000295783"/>
    </source>
</evidence>
<dbReference type="AlphaFoldDB" id="A0A4R6WQX9"/>
<dbReference type="GO" id="GO:0003700">
    <property type="term" value="F:DNA-binding transcription factor activity"/>
    <property type="evidence" value="ECO:0007669"/>
    <property type="project" value="InterPro"/>
</dbReference>
<accession>A0A4R6WQX9</accession>
<evidence type="ECO:0000256" key="3">
    <source>
        <dbReference type="ARBA" id="ARBA00023015"/>
    </source>
</evidence>
<dbReference type="CDD" id="cd07377">
    <property type="entry name" value="WHTH_GntR"/>
    <property type="match status" value="1"/>
</dbReference>
<dbReference type="InterPro" id="IPR000524">
    <property type="entry name" value="Tscrpt_reg_HTH_GntR"/>
</dbReference>
<dbReference type="PANTHER" id="PTHR46577">
    <property type="entry name" value="HTH-TYPE TRANSCRIPTIONAL REGULATORY PROTEIN GABR"/>
    <property type="match status" value="1"/>
</dbReference>
<dbReference type="PANTHER" id="PTHR46577:SF1">
    <property type="entry name" value="HTH-TYPE TRANSCRIPTIONAL REGULATORY PROTEIN GABR"/>
    <property type="match status" value="1"/>
</dbReference>